<dbReference type="AlphaFoldDB" id="A0A2K3E1L5"/>
<organism evidence="3 4">
    <name type="scientific">Chlamydomonas reinhardtii</name>
    <name type="common">Chlamydomonas smithii</name>
    <dbReference type="NCBI Taxonomy" id="3055"/>
    <lineage>
        <taxon>Eukaryota</taxon>
        <taxon>Viridiplantae</taxon>
        <taxon>Chlorophyta</taxon>
        <taxon>core chlorophytes</taxon>
        <taxon>Chlorophyceae</taxon>
        <taxon>CS clade</taxon>
        <taxon>Chlamydomonadales</taxon>
        <taxon>Chlamydomonadaceae</taxon>
        <taxon>Chlamydomonas</taxon>
    </lineage>
</organism>
<feature type="region of interest" description="Disordered" evidence="1">
    <location>
        <begin position="750"/>
        <end position="772"/>
    </location>
</feature>
<evidence type="ECO:0000256" key="2">
    <source>
        <dbReference type="SAM" id="Phobius"/>
    </source>
</evidence>
<feature type="compositionally biased region" description="Low complexity" evidence="1">
    <location>
        <begin position="454"/>
        <end position="472"/>
    </location>
</feature>
<keyword evidence="2" id="KW-0472">Membrane</keyword>
<keyword evidence="2" id="KW-1133">Transmembrane helix</keyword>
<proteinExistence type="predicted"/>
<dbReference type="Proteomes" id="UP000006906">
    <property type="component" value="Chromosome 2"/>
</dbReference>
<dbReference type="RefSeq" id="XP_042927194.1">
    <property type="nucleotide sequence ID" value="XM_043059562.1"/>
</dbReference>
<gene>
    <name evidence="3" type="ORF">CHLRE_02g095096v5</name>
</gene>
<reference evidence="3 4" key="1">
    <citation type="journal article" date="2007" name="Science">
        <title>The Chlamydomonas genome reveals the evolution of key animal and plant functions.</title>
        <authorList>
            <person name="Merchant S.S."/>
            <person name="Prochnik S.E."/>
            <person name="Vallon O."/>
            <person name="Harris E.H."/>
            <person name="Karpowicz S.J."/>
            <person name="Witman G.B."/>
            <person name="Terry A."/>
            <person name="Salamov A."/>
            <person name="Fritz-Laylin L.K."/>
            <person name="Marechal-Drouard L."/>
            <person name="Marshall W.F."/>
            <person name="Qu L.H."/>
            <person name="Nelson D.R."/>
            <person name="Sanderfoot A.A."/>
            <person name="Spalding M.H."/>
            <person name="Kapitonov V.V."/>
            <person name="Ren Q."/>
            <person name="Ferris P."/>
            <person name="Lindquist E."/>
            <person name="Shapiro H."/>
            <person name="Lucas S.M."/>
            <person name="Grimwood J."/>
            <person name="Schmutz J."/>
            <person name="Cardol P."/>
            <person name="Cerutti H."/>
            <person name="Chanfreau G."/>
            <person name="Chen C.L."/>
            <person name="Cognat V."/>
            <person name="Croft M.T."/>
            <person name="Dent R."/>
            <person name="Dutcher S."/>
            <person name="Fernandez E."/>
            <person name="Fukuzawa H."/>
            <person name="Gonzalez-Ballester D."/>
            <person name="Gonzalez-Halphen D."/>
            <person name="Hallmann A."/>
            <person name="Hanikenne M."/>
            <person name="Hippler M."/>
            <person name="Inwood W."/>
            <person name="Jabbari K."/>
            <person name="Kalanon M."/>
            <person name="Kuras R."/>
            <person name="Lefebvre P.A."/>
            <person name="Lemaire S.D."/>
            <person name="Lobanov A.V."/>
            <person name="Lohr M."/>
            <person name="Manuell A."/>
            <person name="Meier I."/>
            <person name="Mets L."/>
            <person name="Mittag M."/>
            <person name="Mittelmeier T."/>
            <person name="Moroney J.V."/>
            <person name="Moseley J."/>
            <person name="Napoli C."/>
            <person name="Nedelcu A.M."/>
            <person name="Niyogi K."/>
            <person name="Novoselov S.V."/>
            <person name="Paulsen I.T."/>
            <person name="Pazour G."/>
            <person name="Purton S."/>
            <person name="Ral J.P."/>
            <person name="Riano-Pachon D.M."/>
            <person name="Riekhof W."/>
            <person name="Rymarquis L."/>
            <person name="Schroda M."/>
            <person name="Stern D."/>
            <person name="Umen J."/>
            <person name="Willows R."/>
            <person name="Wilson N."/>
            <person name="Zimmer S.L."/>
            <person name="Allmer J."/>
            <person name="Balk J."/>
            <person name="Bisova K."/>
            <person name="Chen C.J."/>
            <person name="Elias M."/>
            <person name="Gendler K."/>
            <person name="Hauser C."/>
            <person name="Lamb M.R."/>
            <person name="Ledford H."/>
            <person name="Long J.C."/>
            <person name="Minagawa J."/>
            <person name="Page M.D."/>
            <person name="Pan J."/>
            <person name="Pootakham W."/>
            <person name="Roje S."/>
            <person name="Rose A."/>
            <person name="Stahlberg E."/>
            <person name="Terauchi A.M."/>
            <person name="Yang P."/>
            <person name="Ball S."/>
            <person name="Bowler C."/>
            <person name="Dieckmann C.L."/>
            <person name="Gladyshev V.N."/>
            <person name="Green P."/>
            <person name="Jorgensen R."/>
            <person name="Mayfield S."/>
            <person name="Mueller-Roeber B."/>
            <person name="Rajamani S."/>
            <person name="Sayre R.T."/>
            <person name="Brokstein P."/>
            <person name="Dubchak I."/>
            <person name="Goodstein D."/>
            <person name="Hornick L."/>
            <person name="Huang Y.W."/>
            <person name="Jhaveri J."/>
            <person name="Luo Y."/>
            <person name="Martinez D."/>
            <person name="Ngau W.C."/>
            <person name="Otillar B."/>
            <person name="Poliakov A."/>
            <person name="Porter A."/>
            <person name="Szajkowski L."/>
            <person name="Werner G."/>
            <person name="Zhou K."/>
            <person name="Grigoriev I.V."/>
            <person name="Rokhsar D.S."/>
            <person name="Grossman A.R."/>
        </authorList>
    </citation>
    <scope>NUCLEOTIDE SEQUENCE [LARGE SCALE GENOMIC DNA]</scope>
    <source>
        <strain evidence="4">CC-503</strain>
    </source>
</reference>
<keyword evidence="2" id="KW-0812">Transmembrane</keyword>
<feature type="region of interest" description="Disordered" evidence="1">
    <location>
        <begin position="243"/>
        <end position="270"/>
    </location>
</feature>
<feature type="compositionally biased region" description="Polar residues" evidence="1">
    <location>
        <begin position="763"/>
        <end position="772"/>
    </location>
</feature>
<dbReference type="InParanoid" id="A0A2K3E1L5"/>
<evidence type="ECO:0000313" key="3">
    <source>
        <dbReference type="EMBL" id="PNW86710.1"/>
    </source>
</evidence>
<protein>
    <submittedName>
        <fullName evidence="3">Uncharacterized protein</fullName>
    </submittedName>
</protein>
<dbReference type="EMBL" id="CM008963">
    <property type="protein sequence ID" value="PNW86710.1"/>
    <property type="molecule type" value="Genomic_DNA"/>
</dbReference>
<dbReference type="Gramene" id="PNW86710">
    <property type="protein sequence ID" value="PNW86710"/>
    <property type="gene ID" value="CHLRE_02g095096v5"/>
</dbReference>
<dbReference type="KEGG" id="cre:CHLRE_02g095096v5"/>
<feature type="region of interest" description="Disordered" evidence="1">
    <location>
        <begin position="452"/>
        <end position="482"/>
    </location>
</feature>
<dbReference type="GeneID" id="66052368"/>
<evidence type="ECO:0000313" key="4">
    <source>
        <dbReference type="Proteomes" id="UP000006906"/>
    </source>
</evidence>
<feature type="transmembrane region" description="Helical" evidence="2">
    <location>
        <begin position="190"/>
        <end position="211"/>
    </location>
</feature>
<accession>A0A2K3E1L5</accession>
<name>A0A2K3E1L5_CHLRE</name>
<keyword evidence="4" id="KW-1185">Reference proteome</keyword>
<feature type="region of interest" description="Disordered" evidence="1">
    <location>
        <begin position="511"/>
        <end position="549"/>
    </location>
</feature>
<feature type="compositionally biased region" description="Low complexity" evidence="1">
    <location>
        <begin position="513"/>
        <end position="523"/>
    </location>
</feature>
<evidence type="ECO:0000256" key="1">
    <source>
        <dbReference type="SAM" id="MobiDB-lite"/>
    </source>
</evidence>
<sequence>MLQQLHELAATSTRLVAGLQECVSSLASIRRHAAAISALLAAHSAAVARDGIMAAHAAAARHGLLLSAACCLVAAAALGLPRQWRACALPASPRPSWAPVVAALGWSPSLPANRSGAWQIVSQLQLQLAPLLSWQAWPAAAAVAGRASGVAPAAPAWAGPWLGWLGPGGVAQSSGARGLGSRVACRTQVAGGYLGAMLLLVAWLAAAALLLRPRDRPSPSAMSSRGTWAAPLVDVDDTAKADATEAGAAAHRHTSNISAPPAPAQLQGGGASRCQLQPLPAACVADMWLQSAALLLLPLQLAADGCRLGASSTGSDGGGAAASGAGGWLLQLQLPVVAAALWLMRGASPLAAVLLAAVWHAGLPLAVQVRLRVPLQAWTWAWAPATAPARALAPAPTLQLATEADAAPAAVLGMAVGGARDGDSSGGKLHSTGGLLPPRRHAVAVYADGFGADAHPAQHPHQQHPHQLGQSPQSPPVGWLRPASSHAAAAACTLPLPAAPPVPGAVCSGGSGAPRAGHGPRAGVPQPAGLAADATPHPTRGGLGGSASGRGRGWGWGWGWLQGENAKVLAAEAWLSLGPVLVGVAPVVPLSWWLGAVARAAAWEMLLAAAGLGAAAVLAAPEGDRRERPHLQHVPRAVGGSGMGSASPAGAGAGGAAAAGATAGAAAGAGRLGAGAGHGALLPASPEAAPRAVRGVYTYPERPPASQAASPAALATAAAVAAARQAVAAAGSALAQTPRCLSRRRPCGDGDGAWTPPPVSAPCTPTRTPGCV</sequence>